<dbReference type="OrthoDB" id="15176at10239"/>
<dbReference type="GeneID" id="5797887"/>
<reference evidence="2" key="1">
    <citation type="journal article" date="2008" name="J. Virol.">
        <title>Structure of the acidianus filamentous virus 3 and comparative genomics of related archaeal lipothrixviruses.</title>
        <authorList>
            <person name="Vestergaard G."/>
            <person name="Aramayo R."/>
            <person name="Basta T."/>
            <person name="Haring M."/>
            <person name="Peng X."/>
            <person name="Brugger K."/>
            <person name="Chen L."/>
            <person name="Rachel R."/>
            <person name="Boisset N."/>
            <person name="Garrett R.A."/>
            <person name="Prangishvili D."/>
        </authorList>
    </citation>
    <scope>NUCLEOTIDE SEQUENCE [LARGE SCALE GENOMIC DNA]</scope>
</reference>
<sequence>MQAVQVEKEKPEMNQNMNFLASSVYETHDLRDKIKPGQKFVIRQGDLIIANYSIDYPRRHGLRSVSPVTENINGRLIDVFRDSHFILHTEEFMSIYHSEHGLVIIPAKGQRFSYYVINEAID</sequence>
<dbReference type="Proteomes" id="UP000001308">
    <property type="component" value="Segment"/>
</dbReference>
<accession>A7WKI0</accession>
<keyword evidence="2" id="KW-1185">Reference proteome</keyword>
<evidence type="ECO:0000313" key="1">
    <source>
        <dbReference type="EMBL" id="CAJ31580.1"/>
    </source>
</evidence>
<evidence type="ECO:0000313" key="2">
    <source>
        <dbReference type="Proteomes" id="UP000001308"/>
    </source>
</evidence>
<dbReference type="KEGG" id="vg:5797887"/>
<proteinExistence type="predicted"/>
<dbReference type="EMBL" id="AM087121">
    <property type="protein sequence ID" value="CAJ31580.1"/>
    <property type="molecule type" value="Genomic_DNA"/>
</dbReference>
<organism evidence="1 2">
    <name type="scientific">Betalipothrixvirus pozzuoliense</name>
    <dbReference type="NCBI Taxonomy" id="346882"/>
    <lineage>
        <taxon>Viruses</taxon>
        <taxon>Adnaviria</taxon>
        <taxon>Zilligvirae</taxon>
        <taxon>Taleaviricota</taxon>
        <taxon>Tokiviricetes</taxon>
        <taxon>Ligamenvirales</taxon>
        <taxon>Lipothrixviridae</taxon>
        <taxon>Betalipothrixvirus</taxon>
    </lineage>
</organism>
<protein>
    <submittedName>
        <fullName evidence="1">Uncharacterized protein</fullName>
    </submittedName>
</protein>
<name>A7WKI0_9VIRU</name>
<dbReference type="RefSeq" id="YP_001604184.1">
    <property type="nucleotide sequence ID" value="NC_010152.1"/>
</dbReference>